<keyword evidence="2" id="KW-1185">Reference proteome</keyword>
<proteinExistence type="predicted"/>
<protein>
    <submittedName>
        <fullName evidence="1">Uncharacterized protein</fullName>
    </submittedName>
</protein>
<name>A0A2I7QKY8_9VIRU</name>
<dbReference type="EMBL" id="MG592402">
    <property type="protein sequence ID" value="AUR82062.1"/>
    <property type="molecule type" value="Genomic_DNA"/>
</dbReference>
<gene>
    <name evidence="1" type="ORF">NVP1020O_20</name>
</gene>
<evidence type="ECO:0000313" key="2">
    <source>
        <dbReference type="Proteomes" id="UP000272598"/>
    </source>
</evidence>
<sequence>MFLSAPLPVPQEFITRTKVLGAPSVPNAQEIGAPAPKTWVQMSQIIPATCERLLITVSRAYSSASAETGFIINRASDGLRMYDVNPTSKPNTHDTNTHEIQRPAEGWGALKIYINTSGAGTIRFVIIHQLANLYS</sequence>
<evidence type="ECO:0000313" key="1">
    <source>
        <dbReference type="EMBL" id="AUR82062.1"/>
    </source>
</evidence>
<accession>A0A2I7QKY8</accession>
<organism evidence="1 2">
    <name type="scientific">Vibrio phage 1.020.O._10N.222.48.A2</name>
    <dbReference type="NCBI Taxonomy" id="1881450"/>
    <lineage>
        <taxon>Viruses</taxon>
        <taxon>Varidnaviria</taxon>
        <taxon>Abadenavirae</taxon>
        <taxon>Produgelaviricota</taxon>
        <taxon>Belvinaviricetes</taxon>
        <taxon>Vinavirales</taxon>
        <taxon>Autolykiviridae</taxon>
        <taxon>Oliviavirus</taxon>
        <taxon>Oliviavirus viph1020o</taxon>
        <taxon>Paulavirus viph1020o</taxon>
    </lineage>
</organism>
<dbReference type="Proteomes" id="UP000272598">
    <property type="component" value="Segment"/>
</dbReference>
<reference evidence="1 2" key="1">
    <citation type="submission" date="2017-11" db="EMBL/GenBank/DDBJ databases">
        <title>A major lineage of nontailed dsDNA viruses as unrecognized killers of marine bacteria.</title>
        <authorList>
            <person name="Kauffman K.M."/>
            <person name="Hussain F.A."/>
            <person name="Yang J."/>
            <person name="Arevalo P."/>
            <person name="Brown J.M."/>
            <person name="Chang W.K."/>
            <person name="VanInsberghe D."/>
            <person name="Elsherbini J."/>
            <person name="Cutler M.B."/>
            <person name="Kelly L."/>
            <person name="Polz M.F."/>
        </authorList>
    </citation>
    <scope>NUCLEOTIDE SEQUENCE [LARGE SCALE GENOMIC DNA]</scope>
</reference>